<keyword evidence="6 13" id="KW-0418">Kinase</keyword>
<name>A0A1H9SCP6_9ACTN</name>
<dbReference type="InterPro" id="IPR003594">
    <property type="entry name" value="HATPase_dom"/>
</dbReference>
<evidence type="ECO:0000256" key="7">
    <source>
        <dbReference type="ARBA" id="ARBA00022840"/>
    </source>
</evidence>
<dbReference type="PANTHER" id="PTHR24421">
    <property type="entry name" value="NITRATE/NITRITE SENSOR PROTEIN NARX-RELATED"/>
    <property type="match status" value="1"/>
</dbReference>
<dbReference type="Pfam" id="PF02518">
    <property type="entry name" value="HATPase_c"/>
    <property type="match status" value="1"/>
</dbReference>
<keyword evidence="10" id="KW-0812">Transmembrane</keyword>
<dbReference type="GO" id="GO:0016020">
    <property type="term" value="C:membrane"/>
    <property type="evidence" value="ECO:0007669"/>
    <property type="project" value="InterPro"/>
</dbReference>
<dbReference type="Gene3D" id="3.30.565.10">
    <property type="entry name" value="Histidine kinase-like ATPase, C-terminal domain"/>
    <property type="match status" value="1"/>
</dbReference>
<keyword evidence="5" id="KW-0547">Nucleotide-binding</keyword>
<dbReference type="GO" id="GO:0046983">
    <property type="term" value="F:protein dimerization activity"/>
    <property type="evidence" value="ECO:0007669"/>
    <property type="project" value="InterPro"/>
</dbReference>
<dbReference type="CDD" id="cd16917">
    <property type="entry name" value="HATPase_UhpB-NarQ-NarX-like"/>
    <property type="match status" value="1"/>
</dbReference>
<keyword evidence="10" id="KW-0472">Membrane</keyword>
<keyword evidence="3" id="KW-0597">Phosphoprotein</keyword>
<feature type="coiled-coil region" evidence="9">
    <location>
        <begin position="176"/>
        <end position="203"/>
    </location>
</feature>
<sequence>MSHCVCNDGEPRRRSHPVAGDVAVAVLFVLLDTATTLAGASWWPARPDMLAWVLLGVQAAACASLAVRRFAPFTVVAVLGGFTLLVTLLISPAGVLTPEPGAKLWAPFSTVVAAFGPLFYRKDRSSRRSAYLALALLAAVVARPWEPSFTVITIGVLRTTVGPLLGLYFDARRRLVMALTERAERAERERHLLAEQARTEERARLAGEMHDVVTHRVSLMALQAGALRMTAQDEATAQAAEDLRAGSCQALEELRDLVGILRTVPEGDRTPSVEGLRALVEESDAVGVPTEFTEVGDPELVSPVVGRTCYRIVREALTNVRKHAPGARVAVRIEYGQSRVRLTIRNGPPAGRPSSMLTGTGSGLGIPYLRQRMELVHGTLRAGRSEDGGFDVEAVLPAYVPTAEPAV</sequence>
<evidence type="ECO:0000256" key="8">
    <source>
        <dbReference type="ARBA" id="ARBA00023012"/>
    </source>
</evidence>
<dbReference type="InterPro" id="IPR036890">
    <property type="entry name" value="HATPase_C_sf"/>
</dbReference>
<feature type="transmembrane region" description="Helical" evidence="10">
    <location>
        <begin position="22"/>
        <end position="43"/>
    </location>
</feature>
<evidence type="ECO:0000259" key="12">
    <source>
        <dbReference type="Pfam" id="PF07730"/>
    </source>
</evidence>
<evidence type="ECO:0000256" key="10">
    <source>
        <dbReference type="SAM" id="Phobius"/>
    </source>
</evidence>
<dbReference type="AlphaFoldDB" id="A0A1H9SCP6"/>
<feature type="transmembrane region" description="Helical" evidence="10">
    <location>
        <begin position="151"/>
        <end position="169"/>
    </location>
</feature>
<organism evidence="13 14">
    <name type="scientific">Streptomyces qinglanensis</name>
    <dbReference type="NCBI Taxonomy" id="943816"/>
    <lineage>
        <taxon>Bacteria</taxon>
        <taxon>Bacillati</taxon>
        <taxon>Actinomycetota</taxon>
        <taxon>Actinomycetes</taxon>
        <taxon>Kitasatosporales</taxon>
        <taxon>Streptomycetaceae</taxon>
        <taxon>Streptomyces</taxon>
    </lineage>
</organism>
<evidence type="ECO:0000256" key="1">
    <source>
        <dbReference type="ARBA" id="ARBA00000085"/>
    </source>
</evidence>
<keyword evidence="14" id="KW-1185">Reference proteome</keyword>
<comment type="catalytic activity">
    <reaction evidence="1">
        <text>ATP + protein L-histidine = ADP + protein N-phospho-L-histidine.</text>
        <dbReference type="EC" id="2.7.13.3"/>
    </reaction>
</comment>
<keyword evidence="9" id="KW-0175">Coiled coil</keyword>
<gene>
    <name evidence="13" type="ORF">SAMN05421870_104440</name>
</gene>
<keyword evidence="10" id="KW-1133">Transmembrane helix</keyword>
<keyword evidence="7" id="KW-0067">ATP-binding</keyword>
<dbReference type="OrthoDB" id="227596at2"/>
<feature type="transmembrane region" description="Helical" evidence="10">
    <location>
        <begin position="129"/>
        <end position="145"/>
    </location>
</feature>
<evidence type="ECO:0000256" key="5">
    <source>
        <dbReference type="ARBA" id="ARBA00022741"/>
    </source>
</evidence>
<evidence type="ECO:0000256" key="9">
    <source>
        <dbReference type="SAM" id="Coils"/>
    </source>
</evidence>
<evidence type="ECO:0000313" key="14">
    <source>
        <dbReference type="Proteomes" id="UP000182841"/>
    </source>
</evidence>
<evidence type="ECO:0000259" key="11">
    <source>
        <dbReference type="Pfam" id="PF02518"/>
    </source>
</evidence>
<dbReference type="Proteomes" id="UP000182841">
    <property type="component" value="Unassembled WGS sequence"/>
</dbReference>
<dbReference type="EC" id="2.7.13.3" evidence="2"/>
<evidence type="ECO:0000256" key="2">
    <source>
        <dbReference type="ARBA" id="ARBA00012438"/>
    </source>
</evidence>
<dbReference type="SUPFAM" id="SSF55874">
    <property type="entry name" value="ATPase domain of HSP90 chaperone/DNA topoisomerase II/histidine kinase"/>
    <property type="match status" value="1"/>
</dbReference>
<dbReference type="PANTHER" id="PTHR24421:SF10">
    <property type="entry name" value="NITRATE_NITRITE SENSOR PROTEIN NARQ"/>
    <property type="match status" value="1"/>
</dbReference>
<protein>
    <recommendedName>
        <fullName evidence="2">histidine kinase</fullName>
        <ecNumber evidence="2">2.7.13.3</ecNumber>
    </recommendedName>
</protein>
<feature type="transmembrane region" description="Helical" evidence="10">
    <location>
        <begin position="49"/>
        <end position="67"/>
    </location>
</feature>
<accession>A0A1H9SCP6</accession>
<feature type="transmembrane region" description="Helical" evidence="10">
    <location>
        <begin position="102"/>
        <end position="120"/>
    </location>
</feature>
<dbReference type="GO" id="GO:0005524">
    <property type="term" value="F:ATP binding"/>
    <property type="evidence" value="ECO:0007669"/>
    <property type="project" value="UniProtKB-KW"/>
</dbReference>
<evidence type="ECO:0000256" key="4">
    <source>
        <dbReference type="ARBA" id="ARBA00022679"/>
    </source>
</evidence>
<keyword evidence="4" id="KW-0808">Transferase</keyword>
<keyword evidence="8" id="KW-0902">Two-component regulatory system</keyword>
<proteinExistence type="predicted"/>
<dbReference type="Pfam" id="PF07730">
    <property type="entry name" value="HisKA_3"/>
    <property type="match status" value="1"/>
</dbReference>
<dbReference type="Gene3D" id="1.20.5.1930">
    <property type="match status" value="1"/>
</dbReference>
<feature type="transmembrane region" description="Helical" evidence="10">
    <location>
        <begin position="74"/>
        <end position="96"/>
    </location>
</feature>
<dbReference type="EMBL" id="FOGO01000004">
    <property type="protein sequence ID" value="SER82747.1"/>
    <property type="molecule type" value="Genomic_DNA"/>
</dbReference>
<feature type="domain" description="Histidine kinase/HSP90-like ATPase" evidence="11">
    <location>
        <begin position="308"/>
        <end position="398"/>
    </location>
</feature>
<dbReference type="InterPro" id="IPR050482">
    <property type="entry name" value="Sensor_HK_TwoCompSys"/>
</dbReference>
<dbReference type="InterPro" id="IPR011712">
    <property type="entry name" value="Sig_transdc_His_kin_sub3_dim/P"/>
</dbReference>
<dbReference type="GO" id="GO:0000155">
    <property type="term" value="F:phosphorelay sensor kinase activity"/>
    <property type="evidence" value="ECO:0007669"/>
    <property type="project" value="InterPro"/>
</dbReference>
<feature type="domain" description="Signal transduction histidine kinase subgroup 3 dimerisation and phosphoacceptor" evidence="12">
    <location>
        <begin position="201"/>
        <end position="264"/>
    </location>
</feature>
<evidence type="ECO:0000256" key="3">
    <source>
        <dbReference type="ARBA" id="ARBA00022553"/>
    </source>
</evidence>
<evidence type="ECO:0000313" key="13">
    <source>
        <dbReference type="EMBL" id="SER82747.1"/>
    </source>
</evidence>
<reference evidence="14" key="1">
    <citation type="submission" date="2016-10" db="EMBL/GenBank/DDBJ databases">
        <authorList>
            <person name="Varghese N."/>
            <person name="Submissions S."/>
        </authorList>
    </citation>
    <scope>NUCLEOTIDE SEQUENCE [LARGE SCALE GENOMIC DNA]</scope>
    <source>
        <strain evidence="14">CGMCC 4.6825</strain>
    </source>
</reference>
<evidence type="ECO:0000256" key="6">
    <source>
        <dbReference type="ARBA" id="ARBA00022777"/>
    </source>
</evidence>